<evidence type="ECO:0000256" key="1">
    <source>
        <dbReference type="SAM" id="SignalP"/>
    </source>
</evidence>
<name>A0A0J9TDY0_DROSI</name>
<proteinExistence type="predicted"/>
<protein>
    <submittedName>
        <fullName evidence="2">Uncharacterized protein</fullName>
    </submittedName>
</protein>
<feature type="signal peptide" evidence="1">
    <location>
        <begin position="1"/>
        <end position="18"/>
    </location>
</feature>
<evidence type="ECO:0000313" key="2">
    <source>
        <dbReference type="EMBL" id="KMY87680.1"/>
    </source>
</evidence>
<dbReference type="AlphaFoldDB" id="A0A0J9TDY0"/>
<feature type="chain" id="PRO_5005323468" evidence="1">
    <location>
        <begin position="19"/>
        <end position="56"/>
    </location>
</feature>
<accession>A0A0J9TDY0</accession>
<reference evidence="2" key="3">
    <citation type="submission" date="2015-04" db="EMBL/GenBank/DDBJ databases">
        <authorList>
            <consortium name="FlyBase"/>
        </authorList>
    </citation>
    <scope>NUCLEOTIDE SEQUENCE</scope>
    <source>
        <strain evidence="2">W501</strain>
    </source>
</reference>
<reference evidence="2" key="1">
    <citation type="journal article" date="2013" name="Genome Res.">
        <title>A second-generation assembly of the Drosophila simulans genome provides new insights into patterns of lineage-specific divergence.</title>
        <authorList>
            <person name="Hu T.T."/>
            <person name="Eisen M.B."/>
            <person name="Thornton K.R."/>
            <person name="Andolfatto P."/>
        </authorList>
    </citation>
    <scope>NUCLEOTIDE SEQUENCE [LARGE SCALE GENOMIC DNA]</scope>
    <source>
        <strain evidence="2">W501</strain>
    </source>
</reference>
<dbReference type="Bgee" id="FBgn0270104">
    <property type="expression patterns" value="Expressed in male reproductive system and 2 other cell types or tissues"/>
</dbReference>
<dbReference type="KEGG" id="dsi:Dsimw501_GD28814"/>
<dbReference type="OrthoDB" id="7805408at2759"/>
<gene>
    <name evidence="2" type="primary">Dsim\GD28814</name>
    <name evidence="2" type="ORF">Dsimw501_GD28814</name>
</gene>
<reference evidence="2" key="2">
    <citation type="submission" date="2014-06" db="EMBL/GenBank/DDBJ databases">
        <authorList>
            <person name="Hu T."/>
            <person name="Eisen M.B."/>
            <person name="Thornton K.R."/>
            <person name="Andolfatto P."/>
        </authorList>
    </citation>
    <scope>NUCLEOTIDE SEQUENCE</scope>
    <source>
        <strain evidence="2">W501</strain>
    </source>
</reference>
<keyword evidence="1" id="KW-0732">Signal</keyword>
<sequence>MRWLSFLLLGVSITMLMAEGTPYVCDGKDDRVCDEYRCMCRRKTSTEPYPRTEYEF</sequence>
<dbReference type="Proteomes" id="UP000035880">
    <property type="component" value="Chromosome 2L"/>
</dbReference>
<dbReference type="EMBL" id="CM002910">
    <property type="protein sequence ID" value="KMY87680.1"/>
    <property type="molecule type" value="Genomic_DNA"/>
</dbReference>
<organism evidence="2">
    <name type="scientific">Drosophila simulans</name>
    <name type="common">Fruit fly</name>
    <dbReference type="NCBI Taxonomy" id="7240"/>
    <lineage>
        <taxon>Eukaryota</taxon>
        <taxon>Metazoa</taxon>
        <taxon>Ecdysozoa</taxon>
        <taxon>Arthropoda</taxon>
        <taxon>Hexapoda</taxon>
        <taxon>Insecta</taxon>
        <taxon>Pterygota</taxon>
        <taxon>Neoptera</taxon>
        <taxon>Endopterygota</taxon>
        <taxon>Diptera</taxon>
        <taxon>Brachycera</taxon>
        <taxon>Muscomorpha</taxon>
        <taxon>Ephydroidea</taxon>
        <taxon>Drosophilidae</taxon>
        <taxon>Drosophila</taxon>
        <taxon>Sophophora</taxon>
    </lineage>
</organism>